<accession>A0A815UZX1</accession>
<gene>
    <name evidence="1" type="ORF">IZO911_LOCUS45929</name>
</gene>
<dbReference type="Proteomes" id="UP000663860">
    <property type="component" value="Unassembled WGS sequence"/>
</dbReference>
<protein>
    <submittedName>
        <fullName evidence="1">Uncharacterized protein</fullName>
    </submittedName>
</protein>
<proteinExistence type="predicted"/>
<dbReference type="AlphaFoldDB" id="A0A815UZX1"/>
<comment type="caution">
    <text evidence="1">The sequence shown here is derived from an EMBL/GenBank/DDBJ whole genome shotgun (WGS) entry which is preliminary data.</text>
</comment>
<organism evidence="1 2">
    <name type="scientific">Adineta steineri</name>
    <dbReference type="NCBI Taxonomy" id="433720"/>
    <lineage>
        <taxon>Eukaryota</taxon>
        <taxon>Metazoa</taxon>
        <taxon>Spiralia</taxon>
        <taxon>Gnathifera</taxon>
        <taxon>Rotifera</taxon>
        <taxon>Eurotatoria</taxon>
        <taxon>Bdelloidea</taxon>
        <taxon>Adinetida</taxon>
        <taxon>Adinetidae</taxon>
        <taxon>Adineta</taxon>
    </lineage>
</organism>
<feature type="non-terminal residue" evidence="1">
    <location>
        <position position="1"/>
    </location>
</feature>
<sequence length="34" mass="3921">SNTIRSDDTYAKDRIRSARLKLNGINPAIITRYK</sequence>
<evidence type="ECO:0000313" key="1">
    <source>
        <dbReference type="EMBL" id="CAF1524047.1"/>
    </source>
</evidence>
<dbReference type="EMBL" id="CAJNOE010006544">
    <property type="protein sequence ID" value="CAF1524047.1"/>
    <property type="molecule type" value="Genomic_DNA"/>
</dbReference>
<evidence type="ECO:0000313" key="2">
    <source>
        <dbReference type="Proteomes" id="UP000663860"/>
    </source>
</evidence>
<name>A0A815UZX1_9BILA</name>
<reference evidence="1" key="1">
    <citation type="submission" date="2021-02" db="EMBL/GenBank/DDBJ databases">
        <authorList>
            <person name="Nowell W R."/>
        </authorList>
    </citation>
    <scope>NUCLEOTIDE SEQUENCE</scope>
</reference>